<dbReference type="GO" id="GO:0019748">
    <property type="term" value="P:secondary metabolic process"/>
    <property type="evidence" value="ECO:0007669"/>
    <property type="project" value="InterPro"/>
</dbReference>
<dbReference type="InterPro" id="IPR011009">
    <property type="entry name" value="Kinase-like_dom_sf"/>
</dbReference>
<keyword evidence="2" id="KW-1185">Reference proteome</keyword>
<protein>
    <submittedName>
        <fullName evidence="1">Streptomycin 6-kinase</fullName>
        <ecNumber evidence="1">2.7.1.72</ecNumber>
    </submittedName>
</protein>
<dbReference type="Gene3D" id="1.10.510.10">
    <property type="entry name" value="Transferase(Phosphotransferase) domain 1"/>
    <property type="match status" value="1"/>
</dbReference>
<accession>A0A7W9YLQ9</accession>
<organism evidence="1 2">
    <name type="scientific">Nocardiopsis mwathae</name>
    <dbReference type="NCBI Taxonomy" id="1472723"/>
    <lineage>
        <taxon>Bacteria</taxon>
        <taxon>Bacillati</taxon>
        <taxon>Actinomycetota</taxon>
        <taxon>Actinomycetes</taxon>
        <taxon>Streptosporangiales</taxon>
        <taxon>Nocardiopsidaceae</taxon>
        <taxon>Nocardiopsis</taxon>
    </lineage>
</organism>
<dbReference type="EMBL" id="JACHDS010000001">
    <property type="protein sequence ID" value="MBB6174492.1"/>
    <property type="molecule type" value="Genomic_DNA"/>
</dbReference>
<sequence>MSAAPDLLTTAARRWNLTATGYHDVGHASLIATATTVEDERVLLKAWPDATRFRAETDALCLWAGGPVVRLVAAAGDHCVAALAQVGCRPGGCRRPEDEADVTALALHQVHSKGRSGTRLQDFESLDHYIDTDVRPRIGRRSHLAREHGYTAQLAIGGAALRRAKQCPRRATLLHADLYQENVLFDERARPVFIDPLPMVGDAVFDWAFWIVYYTLGSGTRRRFDVAAHTSGISVHELRTWCLVLCLDGLLYYLDVDDPRAPRIAEVLLLISQEWGQ</sequence>
<dbReference type="InterPro" id="IPR006748">
    <property type="entry name" value="NH2Glyco/OHUrea_AB-resist_kin"/>
</dbReference>
<evidence type="ECO:0000313" key="1">
    <source>
        <dbReference type="EMBL" id="MBB6174492.1"/>
    </source>
</evidence>
<comment type="caution">
    <text evidence="1">The sequence shown here is derived from an EMBL/GenBank/DDBJ whole genome shotgun (WGS) entry which is preliminary data.</text>
</comment>
<reference evidence="1 2" key="1">
    <citation type="submission" date="2020-08" db="EMBL/GenBank/DDBJ databases">
        <title>Sequencing the genomes of 1000 actinobacteria strains.</title>
        <authorList>
            <person name="Klenk H.-P."/>
        </authorList>
    </citation>
    <scope>NUCLEOTIDE SEQUENCE [LARGE SCALE GENOMIC DNA]</scope>
    <source>
        <strain evidence="1 2">DSM 46659</strain>
    </source>
</reference>
<keyword evidence="1" id="KW-0418">Kinase</keyword>
<dbReference type="GO" id="GO:0050300">
    <property type="term" value="F:aminoglycoside 6-kinase activity"/>
    <property type="evidence" value="ECO:0007669"/>
    <property type="project" value="UniProtKB-EC"/>
</dbReference>
<name>A0A7W9YLQ9_9ACTN</name>
<dbReference type="Proteomes" id="UP000546642">
    <property type="component" value="Unassembled WGS sequence"/>
</dbReference>
<dbReference type="EC" id="2.7.1.72" evidence="1"/>
<proteinExistence type="predicted"/>
<evidence type="ECO:0000313" key="2">
    <source>
        <dbReference type="Proteomes" id="UP000546642"/>
    </source>
</evidence>
<dbReference type="AlphaFoldDB" id="A0A7W9YLQ9"/>
<dbReference type="Pfam" id="PF04655">
    <property type="entry name" value="APH_6_hur"/>
    <property type="match status" value="1"/>
</dbReference>
<dbReference type="RefSeq" id="WP_221308220.1">
    <property type="nucleotide sequence ID" value="NZ_JACHDS010000001.1"/>
</dbReference>
<dbReference type="SUPFAM" id="SSF56112">
    <property type="entry name" value="Protein kinase-like (PK-like)"/>
    <property type="match status" value="1"/>
</dbReference>
<gene>
    <name evidence="1" type="ORF">HNR23_004552</name>
</gene>
<keyword evidence="1" id="KW-0808">Transferase</keyword>